<dbReference type="STRING" id="767817.Desgi_3718"/>
<dbReference type="KEGG" id="dgi:Desgi_3718"/>
<keyword evidence="5 6" id="KW-0472">Membrane</keyword>
<accession>R4KR55</accession>
<dbReference type="HOGENOM" id="CLU_040537_0_0_9"/>
<dbReference type="Gene3D" id="1.20.1250.20">
    <property type="entry name" value="MFS general substrate transporter like domains"/>
    <property type="match status" value="2"/>
</dbReference>
<keyword evidence="4 6" id="KW-1133">Transmembrane helix</keyword>
<feature type="transmembrane region" description="Helical" evidence="6">
    <location>
        <begin position="219"/>
        <end position="240"/>
    </location>
</feature>
<dbReference type="InterPro" id="IPR020846">
    <property type="entry name" value="MFS_dom"/>
</dbReference>
<dbReference type="GO" id="GO:0005886">
    <property type="term" value="C:plasma membrane"/>
    <property type="evidence" value="ECO:0007669"/>
    <property type="project" value="UniProtKB-SubCell"/>
</dbReference>
<protein>
    <submittedName>
        <fullName evidence="8">Sugar phosphate permease</fullName>
    </submittedName>
</protein>
<evidence type="ECO:0000256" key="2">
    <source>
        <dbReference type="ARBA" id="ARBA00022448"/>
    </source>
</evidence>
<comment type="subcellular location">
    <subcellularLocation>
        <location evidence="1">Cell membrane</location>
        <topology evidence="1">Multi-pass membrane protein</topology>
    </subcellularLocation>
</comment>
<dbReference type="eggNOG" id="COG2271">
    <property type="taxonomic scope" value="Bacteria"/>
</dbReference>
<dbReference type="CDD" id="cd17478">
    <property type="entry name" value="MFS_FsR"/>
    <property type="match status" value="1"/>
</dbReference>
<dbReference type="PANTHER" id="PTHR43129:SF1">
    <property type="entry name" value="FOSMIDOMYCIN RESISTANCE PROTEIN"/>
    <property type="match status" value="1"/>
</dbReference>
<sequence>MKMNKKILALLGTGHAMTDINQGALPMMLAFLQPVFALSQLQVGMVMMAFNLSSSVIQPVFGILSDRFRAAWLIPLGCLLAGAGMALTGFSISYPVLLLVSLVSGLGVAAYHPEGSKYARLASGTRKATGMSMFSVGGNLGFAAGPVLATFFFGLAGLQGSAGFLALNGIMALLLWLSLSSITANPVGAVDKTASQVKGGAAKNSPIVNPTQKASTGRAWFVLPMALLVTVVIMRSFVHFGLVTFLPQYYVHYLQHSEKYAAAITSIFLFAGVFGTIVGGPAADRWGLKSVITASMASLIPMLYLFVHLGGAWTTIIVALMGFAVISTFAVTVVLGQEMMPNNVGLASGLMLGFGIGMGGVGATLLGWVADKWGLPAVFETMIIFPVIGLLLALLLPGREELAKRQQA</sequence>
<name>R4KR55_9FIRM</name>
<evidence type="ECO:0000259" key="7">
    <source>
        <dbReference type="PROSITE" id="PS50850"/>
    </source>
</evidence>
<evidence type="ECO:0000256" key="1">
    <source>
        <dbReference type="ARBA" id="ARBA00004651"/>
    </source>
</evidence>
<dbReference type="GO" id="GO:0022857">
    <property type="term" value="F:transmembrane transporter activity"/>
    <property type="evidence" value="ECO:0007669"/>
    <property type="project" value="InterPro"/>
</dbReference>
<feature type="transmembrane region" description="Helical" evidence="6">
    <location>
        <begin position="286"/>
        <end position="307"/>
    </location>
</feature>
<dbReference type="Pfam" id="PF07690">
    <property type="entry name" value="MFS_1"/>
    <property type="match status" value="1"/>
</dbReference>
<feature type="transmembrane region" description="Helical" evidence="6">
    <location>
        <begin position="162"/>
        <end position="179"/>
    </location>
</feature>
<dbReference type="RefSeq" id="WP_006520430.1">
    <property type="nucleotide sequence ID" value="NC_021184.1"/>
</dbReference>
<feature type="transmembrane region" description="Helical" evidence="6">
    <location>
        <begin position="133"/>
        <end position="156"/>
    </location>
</feature>
<feature type="transmembrane region" description="Helical" evidence="6">
    <location>
        <begin position="313"/>
        <end position="335"/>
    </location>
</feature>
<feature type="transmembrane region" description="Helical" evidence="6">
    <location>
        <begin position="347"/>
        <end position="369"/>
    </location>
</feature>
<organism evidence="8 9">
    <name type="scientific">Desulfoscipio gibsoniae DSM 7213</name>
    <dbReference type="NCBI Taxonomy" id="767817"/>
    <lineage>
        <taxon>Bacteria</taxon>
        <taxon>Bacillati</taxon>
        <taxon>Bacillota</taxon>
        <taxon>Clostridia</taxon>
        <taxon>Eubacteriales</taxon>
        <taxon>Desulfallaceae</taxon>
        <taxon>Desulfoscipio</taxon>
    </lineage>
</organism>
<dbReference type="EMBL" id="CP003273">
    <property type="protein sequence ID" value="AGL03040.1"/>
    <property type="molecule type" value="Genomic_DNA"/>
</dbReference>
<proteinExistence type="predicted"/>
<dbReference type="PANTHER" id="PTHR43129">
    <property type="entry name" value="FOSMIDOMYCIN RESISTANCE PROTEIN"/>
    <property type="match status" value="1"/>
</dbReference>
<dbReference type="OrthoDB" id="9770492at2"/>
<feature type="transmembrane region" description="Helical" evidence="6">
    <location>
        <begin position="94"/>
        <end position="112"/>
    </location>
</feature>
<evidence type="ECO:0000313" key="8">
    <source>
        <dbReference type="EMBL" id="AGL03040.1"/>
    </source>
</evidence>
<dbReference type="InterPro" id="IPR036259">
    <property type="entry name" value="MFS_trans_sf"/>
</dbReference>
<feature type="transmembrane region" description="Helical" evidence="6">
    <location>
        <begin position="375"/>
        <end position="396"/>
    </location>
</feature>
<gene>
    <name evidence="8" type="ORF">Desgi_3718</name>
</gene>
<keyword evidence="2" id="KW-0813">Transport</keyword>
<evidence type="ECO:0000256" key="4">
    <source>
        <dbReference type="ARBA" id="ARBA00022989"/>
    </source>
</evidence>
<feature type="transmembrane region" description="Helical" evidence="6">
    <location>
        <begin position="70"/>
        <end position="88"/>
    </location>
</feature>
<dbReference type="AlphaFoldDB" id="R4KR55"/>
<feature type="transmembrane region" description="Helical" evidence="6">
    <location>
        <begin position="260"/>
        <end position="279"/>
    </location>
</feature>
<dbReference type="Proteomes" id="UP000013520">
    <property type="component" value="Chromosome"/>
</dbReference>
<keyword evidence="3 6" id="KW-0812">Transmembrane</keyword>
<dbReference type="SUPFAM" id="SSF103473">
    <property type="entry name" value="MFS general substrate transporter"/>
    <property type="match status" value="1"/>
</dbReference>
<reference evidence="8 9" key="1">
    <citation type="submission" date="2012-01" db="EMBL/GenBank/DDBJ databases">
        <title>Complete sequence of Desulfotomaculum gibsoniae DSM 7213.</title>
        <authorList>
            <consortium name="US DOE Joint Genome Institute"/>
            <person name="Lucas S."/>
            <person name="Han J."/>
            <person name="Lapidus A."/>
            <person name="Cheng J.-F."/>
            <person name="Goodwin L."/>
            <person name="Pitluck S."/>
            <person name="Peters L."/>
            <person name="Ovchinnikova G."/>
            <person name="Teshima H."/>
            <person name="Detter J.C."/>
            <person name="Han C."/>
            <person name="Tapia R."/>
            <person name="Land M."/>
            <person name="Hauser L."/>
            <person name="Kyrpides N."/>
            <person name="Ivanova N."/>
            <person name="Pagani I."/>
            <person name="Parshina S."/>
            <person name="Plugge C."/>
            <person name="Muyzer G."/>
            <person name="Kuever J."/>
            <person name="Ivanova A."/>
            <person name="Nazina T."/>
            <person name="Klenk H.-P."/>
            <person name="Brambilla E."/>
            <person name="Spring S."/>
            <person name="Stams A.F."/>
            <person name="Woyke T."/>
        </authorList>
    </citation>
    <scope>NUCLEOTIDE SEQUENCE [LARGE SCALE GENOMIC DNA]</scope>
    <source>
        <strain evidence="8 9">DSM 7213</strain>
    </source>
</reference>
<dbReference type="InterPro" id="IPR011701">
    <property type="entry name" value="MFS"/>
</dbReference>
<evidence type="ECO:0000313" key="9">
    <source>
        <dbReference type="Proteomes" id="UP000013520"/>
    </source>
</evidence>
<feature type="domain" description="Major facilitator superfamily (MFS) profile" evidence="7">
    <location>
        <begin position="7"/>
        <end position="401"/>
    </location>
</feature>
<evidence type="ECO:0000256" key="5">
    <source>
        <dbReference type="ARBA" id="ARBA00023136"/>
    </source>
</evidence>
<evidence type="ECO:0000256" key="3">
    <source>
        <dbReference type="ARBA" id="ARBA00022692"/>
    </source>
</evidence>
<dbReference type="PROSITE" id="PS50850">
    <property type="entry name" value="MFS"/>
    <property type="match status" value="1"/>
</dbReference>
<keyword evidence="9" id="KW-1185">Reference proteome</keyword>
<evidence type="ECO:0000256" key="6">
    <source>
        <dbReference type="SAM" id="Phobius"/>
    </source>
</evidence>